<evidence type="ECO:0000313" key="7">
    <source>
        <dbReference type="EMBL" id="MPM65225.1"/>
    </source>
</evidence>
<organism evidence="7">
    <name type="scientific">bioreactor metagenome</name>
    <dbReference type="NCBI Taxonomy" id="1076179"/>
    <lineage>
        <taxon>unclassified sequences</taxon>
        <taxon>metagenomes</taxon>
        <taxon>ecological metagenomes</taxon>
    </lineage>
</organism>
<comment type="cofactor">
    <cofactor evidence="1">
        <name>pyridoxal 5'-phosphate</name>
        <dbReference type="ChEBI" id="CHEBI:597326"/>
    </cofactor>
</comment>
<name>A0A645BIL3_9ZZZZ</name>
<accession>A0A645BIL3</accession>
<evidence type="ECO:0000256" key="5">
    <source>
        <dbReference type="ARBA" id="ARBA00037974"/>
    </source>
</evidence>
<keyword evidence="3" id="KW-0663">Pyridoxal phosphate</keyword>
<reference evidence="7" key="1">
    <citation type="submission" date="2019-08" db="EMBL/GenBank/DDBJ databases">
        <authorList>
            <person name="Kucharzyk K."/>
            <person name="Murdoch R.W."/>
            <person name="Higgins S."/>
            <person name="Loffler F."/>
        </authorList>
    </citation>
    <scope>NUCLEOTIDE SEQUENCE</scope>
</reference>
<evidence type="ECO:0000256" key="1">
    <source>
        <dbReference type="ARBA" id="ARBA00001933"/>
    </source>
</evidence>
<dbReference type="InterPro" id="IPR015424">
    <property type="entry name" value="PyrdxlP-dep_Trfase"/>
</dbReference>
<dbReference type="Gene3D" id="3.90.1150.10">
    <property type="entry name" value="Aspartate Aminotransferase, domain 1"/>
    <property type="match status" value="1"/>
</dbReference>
<evidence type="ECO:0000256" key="3">
    <source>
        <dbReference type="ARBA" id="ARBA00022898"/>
    </source>
</evidence>
<dbReference type="InterPro" id="IPR004839">
    <property type="entry name" value="Aminotransferase_I/II_large"/>
</dbReference>
<dbReference type="SUPFAM" id="SSF53383">
    <property type="entry name" value="PLP-dependent transferases"/>
    <property type="match status" value="1"/>
</dbReference>
<dbReference type="InterPro" id="IPR015421">
    <property type="entry name" value="PyrdxlP-dep_Trfase_major"/>
</dbReference>
<dbReference type="PANTHER" id="PTHR43525">
    <property type="entry name" value="PROTEIN MALY"/>
    <property type="match status" value="1"/>
</dbReference>
<dbReference type="EMBL" id="VSSQ01020403">
    <property type="protein sequence ID" value="MPM65225.1"/>
    <property type="molecule type" value="Genomic_DNA"/>
</dbReference>
<dbReference type="Pfam" id="PF00155">
    <property type="entry name" value="Aminotran_1_2"/>
    <property type="match status" value="1"/>
</dbReference>
<dbReference type="Gene3D" id="3.40.640.10">
    <property type="entry name" value="Type I PLP-dependent aspartate aminotransferase-like (Major domain)"/>
    <property type="match status" value="1"/>
</dbReference>
<dbReference type="GO" id="GO:0047804">
    <property type="term" value="F:cysteine-S-conjugate beta-lyase activity"/>
    <property type="evidence" value="ECO:0007669"/>
    <property type="project" value="UniProtKB-EC"/>
</dbReference>
<comment type="caution">
    <text evidence="7">The sequence shown here is derived from an EMBL/GenBank/DDBJ whole genome shotgun (WGS) entry which is preliminary data.</text>
</comment>
<dbReference type="GO" id="GO:0030170">
    <property type="term" value="F:pyridoxal phosphate binding"/>
    <property type="evidence" value="ECO:0007669"/>
    <property type="project" value="InterPro"/>
</dbReference>
<comment type="similarity">
    <text evidence="5">Belongs to the class-II pyridoxal-phosphate-dependent aminotransferase family. MalY/PatB cystathionine beta-lyase subfamily.</text>
</comment>
<evidence type="ECO:0000256" key="2">
    <source>
        <dbReference type="ARBA" id="ARBA00012224"/>
    </source>
</evidence>
<keyword evidence="4 7" id="KW-0456">Lyase</keyword>
<gene>
    <name evidence="7" type="primary">patB_33</name>
    <name evidence="7" type="ORF">SDC9_112120</name>
</gene>
<dbReference type="PANTHER" id="PTHR43525:SF1">
    <property type="entry name" value="PROTEIN MALY"/>
    <property type="match status" value="1"/>
</dbReference>
<sequence length="387" mass="44003">MAFDFDEIVDRMNTDSIKFEAGLQINPYLPAEHIPLWVADMDFACAPAILAAMRERLDRRILGYTDLGVETKESVVQWMDRHFGWQPSIDEVVFSAGIVAALYAAVVRLTDPGDEVCFLTPAYGPFDKSVRMQGRVPLYSRMAEQNGYWTIDYNDLQKRLSRPSCKMFFHCNPQNPTGRVFTEEEQRKIGELCFANGVFIVSDEIHEDLTRAGIQHIPLAKLFPGERRIITCTSPSKTFNLAGNNHAHLFIPDPLLRRDWTKHYYNSHPSALSNSAVIAAYDESENWLEELRSYLDGSFKMMKSFLEERLTKAEFSIPEGTYLAWVNLAGYGLSEQELKQRISQAGVFVQFGEDFVDNGACHMRVNLASPRGIVREGLERIARAIEP</sequence>
<dbReference type="CDD" id="cd00609">
    <property type="entry name" value="AAT_like"/>
    <property type="match status" value="1"/>
</dbReference>
<evidence type="ECO:0000256" key="4">
    <source>
        <dbReference type="ARBA" id="ARBA00023239"/>
    </source>
</evidence>
<dbReference type="EC" id="4.4.1.13" evidence="2"/>
<dbReference type="NCBIfam" id="TIGR04350">
    <property type="entry name" value="C_S_lyase_PatB"/>
    <property type="match status" value="1"/>
</dbReference>
<dbReference type="InterPro" id="IPR015422">
    <property type="entry name" value="PyrdxlP-dep_Trfase_small"/>
</dbReference>
<evidence type="ECO:0000259" key="6">
    <source>
        <dbReference type="Pfam" id="PF00155"/>
    </source>
</evidence>
<dbReference type="InterPro" id="IPR027619">
    <property type="entry name" value="C-S_lyase_PatB-like"/>
</dbReference>
<proteinExistence type="inferred from homology"/>
<dbReference type="InterPro" id="IPR051798">
    <property type="entry name" value="Class-II_PLP-Dep_Aminotrans"/>
</dbReference>
<dbReference type="AlphaFoldDB" id="A0A645BIL3"/>
<feature type="domain" description="Aminotransferase class I/classII large" evidence="6">
    <location>
        <begin position="36"/>
        <end position="380"/>
    </location>
</feature>
<protein>
    <recommendedName>
        <fullName evidence="2">cysteine-S-conjugate beta-lyase</fullName>
        <ecNumber evidence="2">4.4.1.13</ecNumber>
    </recommendedName>
</protein>